<protein>
    <submittedName>
        <fullName evidence="4">Acyl-CoA thioesterase/BAAT N-terminal domain-containing protein</fullName>
    </submittedName>
</protein>
<comment type="caution">
    <text evidence="4">The sequence shown here is derived from an EMBL/GenBank/DDBJ whole genome shotgun (WGS) entry which is preliminary data.</text>
</comment>
<dbReference type="InterPro" id="IPR029058">
    <property type="entry name" value="AB_hydrolase_fold"/>
</dbReference>
<comment type="similarity">
    <text evidence="1">Belongs to the C/M/P thioester hydrolase family.</text>
</comment>
<dbReference type="InterPro" id="IPR014940">
    <property type="entry name" value="BAAT_C"/>
</dbReference>
<keyword evidence="5" id="KW-1185">Reference proteome</keyword>
<evidence type="ECO:0000259" key="2">
    <source>
        <dbReference type="Pfam" id="PF04775"/>
    </source>
</evidence>
<sequence length="461" mass="48084">MVVGPAFDRRACLRAVGSLGLASLSGCAAGGPDPGPDSDPALSVPALSVPSAALTDEPVRVVAENLEPGAPVTLRATARSRDGAEWVSRAAFEADEDGVLAVPERTPLGGTYDRADAMGPFWSMRPADAPDGPLPPGARFTPPEGAYDVTLAVERGGETLAEATTTRLLFEPEIESHSLGVGLVGRFFVPPGDDSVPAVVHLHGAGGRPHLATGRLLASRGIATLTLQYFGAPDPIPDTLAEVPVEYVERAISWLLERDRVAGPTVGLFGFSRGGSLALLAASRSDAVGAVVGWVPSGLVWEGLGHGRAPAGTSAWSVGGDPVPYLELAEADPGPPPTPALPYYEPALAGATDAELDAAAIAVEEADAPVYLVSATDDRRWPSTAFCERARERLDAADYAHEYRHDRHEGAGHYLRLPYLPTPGISRDRYNAYGGTPAANARASASAWSETLAFLRRSLSA</sequence>
<dbReference type="Gene3D" id="3.40.50.1820">
    <property type="entry name" value="alpha/beta hydrolase"/>
    <property type="match status" value="1"/>
</dbReference>
<dbReference type="InterPro" id="IPR006862">
    <property type="entry name" value="Thio_Ohase/aa_AcTrfase"/>
</dbReference>
<dbReference type="Pfam" id="PF08840">
    <property type="entry name" value="BAAT_C"/>
    <property type="match status" value="1"/>
</dbReference>
<accession>A0ABU2FXG9</accession>
<evidence type="ECO:0000313" key="5">
    <source>
        <dbReference type="Proteomes" id="UP001254813"/>
    </source>
</evidence>
<dbReference type="InterPro" id="IPR016662">
    <property type="entry name" value="Acyl-CoA_thioEstase_long-chain"/>
</dbReference>
<evidence type="ECO:0000259" key="3">
    <source>
        <dbReference type="Pfam" id="PF08840"/>
    </source>
</evidence>
<dbReference type="InterPro" id="IPR042490">
    <property type="entry name" value="Thio_Ohase/BAAT_N"/>
</dbReference>
<evidence type="ECO:0000256" key="1">
    <source>
        <dbReference type="ARBA" id="ARBA00006538"/>
    </source>
</evidence>
<organism evidence="4 5">
    <name type="scientific">Halogeometricum luteum</name>
    <dbReference type="NCBI Taxonomy" id="2950537"/>
    <lineage>
        <taxon>Archaea</taxon>
        <taxon>Methanobacteriati</taxon>
        <taxon>Methanobacteriota</taxon>
        <taxon>Stenosarchaea group</taxon>
        <taxon>Halobacteria</taxon>
        <taxon>Halobacteriales</taxon>
        <taxon>Haloferacaceae</taxon>
        <taxon>Halogeometricum</taxon>
    </lineage>
</organism>
<evidence type="ECO:0000313" key="4">
    <source>
        <dbReference type="EMBL" id="MDS0293232.1"/>
    </source>
</evidence>
<dbReference type="Gene3D" id="2.60.40.2240">
    <property type="entry name" value="Acyl-CoA thioester hydrolase/BAAT N-terminal domain"/>
    <property type="match status" value="1"/>
</dbReference>
<dbReference type="PANTHER" id="PTHR10824">
    <property type="entry name" value="ACYL-COENZYME A THIOESTERASE-RELATED"/>
    <property type="match status" value="1"/>
</dbReference>
<dbReference type="SUPFAM" id="SSF53474">
    <property type="entry name" value="alpha/beta-Hydrolases"/>
    <property type="match status" value="1"/>
</dbReference>
<feature type="domain" description="BAAT/Acyl-CoA thioester hydrolase C-terminal" evidence="3">
    <location>
        <begin position="243"/>
        <end position="460"/>
    </location>
</feature>
<dbReference type="EMBL" id="JAMQOQ010000001">
    <property type="protein sequence ID" value="MDS0293232.1"/>
    <property type="molecule type" value="Genomic_DNA"/>
</dbReference>
<dbReference type="Proteomes" id="UP001254813">
    <property type="component" value="Unassembled WGS sequence"/>
</dbReference>
<reference evidence="4 5" key="1">
    <citation type="submission" date="2022-06" db="EMBL/GenBank/DDBJ databases">
        <title>Halogeometricum sp. a new haloarchaeum isolate from saline soil.</title>
        <authorList>
            <person name="Strakova D."/>
            <person name="Galisteo C."/>
            <person name="Sanchez-Porro C."/>
            <person name="Ventosa A."/>
        </authorList>
    </citation>
    <scope>NUCLEOTIDE SEQUENCE [LARGE SCALE GENOMIC DNA]</scope>
    <source>
        <strain evidence="5">S3BR25-2</strain>
    </source>
</reference>
<feature type="domain" description="Acyl-CoA thioester hydrolase/bile acid-CoA amino acid N-acetyltransferase" evidence="2">
    <location>
        <begin position="56"/>
        <end position="176"/>
    </location>
</feature>
<name>A0ABU2FXG9_9EURY</name>
<dbReference type="RefSeq" id="WP_310927052.1">
    <property type="nucleotide sequence ID" value="NZ_JAMQOQ010000001.1"/>
</dbReference>
<gene>
    <name evidence="4" type="ORF">NDI79_03475</name>
</gene>
<proteinExistence type="inferred from homology"/>
<dbReference type="PANTHER" id="PTHR10824:SF17">
    <property type="entry name" value="ACYL-COENZYME A THIOESTERASE 6"/>
    <property type="match status" value="1"/>
</dbReference>
<dbReference type="PIRSF" id="PIRSF016521">
    <property type="entry name" value="Acyl-CoA_hydro"/>
    <property type="match status" value="1"/>
</dbReference>
<dbReference type="Pfam" id="PF04775">
    <property type="entry name" value="Bile_Hydr_Trans"/>
    <property type="match status" value="1"/>
</dbReference>